<dbReference type="Gene3D" id="3.40.50.1000">
    <property type="entry name" value="HAD superfamily/HAD-like"/>
    <property type="match status" value="1"/>
</dbReference>
<dbReference type="SUPFAM" id="SSF56784">
    <property type="entry name" value="HAD-like"/>
    <property type="match status" value="1"/>
</dbReference>
<dbReference type="NCBIfam" id="TIGR01652">
    <property type="entry name" value="ATPase-Plipid"/>
    <property type="match status" value="1"/>
</dbReference>
<feature type="binding site" evidence="17">
    <location>
        <position position="280"/>
    </location>
    <ligand>
        <name>ATP</name>
        <dbReference type="ChEBI" id="CHEBI:30616"/>
    </ligand>
</feature>
<feature type="binding site" evidence="17">
    <location>
        <position position="161"/>
    </location>
    <ligand>
        <name>ATP</name>
        <dbReference type="ChEBI" id="CHEBI:30616"/>
    </ligand>
</feature>
<evidence type="ECO:0000256" key="8">
    <source>
        <dbReference type="ARBA" id="ARBA00022741"/>
    </source>
</evidence>
<evidence type="ECO:0000256" key="18">
    <source>
        <dbReference type="PIRSR" id="PIRSR606539-3"/>
    </source>
</evidence>
<dbReference type="Gene3D" id="3.40.1110.10">
    <property type="entry name" value="Calcium-transporting ATPase, cytoplasmic domain N"/>
    <property type="match status" value="1"/>
</dbReference>
<evidence type="ECO:0000256" key="19">
    <source>
        <dbReference type="RuleBase" id="RU362033"/>
    </source>
</evidence>
<dbReference type="GO" id="GO:0000287">
    <property type="term" value="F:magnesium ion binding"/>
    <property type="evidence" value="ECO:0007669"/>
    <property type="project" value="UniProtKB-UniRule"/>
</dbReference>
<feature type="binding site" evidence="17">
    <location>
        <position position="250"/>
    </location>
    <ligand>
        <name>ATP</name>
        <dbReference type="ChEBI" id="CHEBI:30616"/>
    </ligand>
</feature>
<dbReference type="GO" id="GO:0005524">
    <property type="term" value="F:ATP binding"/>
    <property type="evidence" value="ECO:0007669"/>
    <property type="project" value="UniProtKB-UniRule"/>
</dbReference>
<evidence type="ECO:0000256" key="17">
    <source>
        <dbReference type="PIRSR" id="PIRSR606539-2"/>
    </source>
</evidence>
<protein>
    <recommendedName>
        <fullName evidence="19">Phospholipid-transporting ATPase</fullName>
        <ecNumber evidence="19">7.6.2.1</ecNumber>
    </recommendedName>
</protein>
<feature type="binding site" evidence="17">
    <location>
        <position position="256"/>
    </location>
    <ligand>
        <name>ATP</name>
        <dbReference type="ChEBI" id="CHEBI:30616"/>
    </ligand>
</feature>
<dbReference type="GO" id="GO:0090556">
    <property type="term" value="F:phosphatidylserine floppase activity"/>
    <property type="evidence" value="ECO:0007669"/>
    <property type="project" value="RHEA"/>
</dbReference>
<dbReference type="GO" id="GO:0045332">
    <property type="term" value="P:phospholipid translocation"/>
    <property type="evidence" value="ECO:0007669"/>
    <property type="project" value="TreeGrafter"/>
</dbReference>
<evidence type="ECO:0000256" key="11">
    <source>
        <dbReference type="ARBA" id="ARBA00022967"/>
    </source>
</evidence>
<sequence>MIFASQFSVTDSYPITLEGSNSVQKIISYLYYISSGNGQIKLYCKGADTVIYPRLAPQGGQKYSEVTLSHLEQFATEGLRTLVFAVADIADADYESWAGTYHKASIAINNREQKLEEAARLIEKNLRLLGATAIEDKLQEGVPEAIAALLRANMYVWVLTGDKQETAINIAHSARLIHPGMPLLILNEDSLDSTRETMSRHTADFGENLRKQNEVALIVDGQTLKYAMGCDLKQEFLDLCISCKVVVCCRVSPIQKAEVVELVGSATGAVTLAIGDGANDVAMIQRASVGVGISGVEGLQAVCASDYSIAQFRFLLRLLLVHGAWNYSRISKLILYSFYKNICLYVIELWFAIYSAWSGQILFERWTIGFYNVIFTALPPFAIGLFDKLCSPEIMMKGRDATDPTLPSGHPP</sequence>
<dbReference type="PANTHER" id="PTHR24092:SF150">
    <property type="entry name" value="PHOSPHOLIPID-TRANSPORTING ATPASE"/>
    <property type="match status" value="1"/>
</dbReference>
<dbReference type="EC" id="7.6.2.1" evidence="19"/>
<evidence type="ECO:0000256" key="10">
    <source>
        <dbReference type="ARBA" id="ARBA00022842"/>
    </source>
</evidence>
<evidence type="ECO:0000256" key="5">
    <source>
        <dbReference type="ARBA" id="ARBA00008109"/>
    </source>
</evidence>
<evidence type="ECO:0000256" key="15">
    <source>
        <dbReference type="ARBA" id="ARBA00034036"/>
    </source>
</evidence>
<evidence type="ECO:0000256" key="16">
    <source>
        <dbReference type="ARBA" id="ARBA00051303"/>
    </source>
</evidence>
<dbReference type="AlphaFoldDB" id="A0A4C1YRR4"/>
<evidence type="ECO:0000259" key="20">
    <source>
        <dbReference type="Pfam" id="PF16212"/>
    </source>
</evidence>
<comment type="similarity">
    <text evidence="5 19">Belongs to the cation transport ATPase (P-type) (TC 3.A.3) family. Type IV subfamily.</text>
</comment>
<evidence type="ECO:0000256" key="7">
    <source>
        <dbReference type="ARBA" id="ARBA00022723"/>
    </source>
</evidence>
<dbReference type="InterPro" id="IPR036412">
    <property type="entry name" value="HAD-like_sf"/>
</dbReference>
<feature type="transmembrane region" description="Helical" evidence="19">
    <location>
        <begin position="338"/>
        <end position="357"/>
    </location>
</feature>
<dbReference type="GO" id="GO:0005802">
    <property type="term" value="C:trans-Golgi network"/>
    <property type="evidence" value="ECO:0007669"/>
    <property type="project" value="TreeGrafter"/>
</dbReference>
<keyword evidence="13" id="KW-0333">Golgi apparatus</keyword>
<keyword evidence="10 18" id="KW-0460">Magnesium</keyword>
<comment type="catalytic activity">
    <reaction evidence="15 19">
        <text>ATP + H2O + phospholipidSide 1 = ADP + phosphate + phospholipidSide 2.</text>
        <dbReference type="EC" id="7.6.2.1"/>
    </reaction>
</comment>
<keyword evidence="22" id="KW-1185">Reference proteome</keyword>
<accession>A0A4C1YRR4</accession>
<dbReference type="GO" id="GO:0016887">
    <property type="term" value="F:ATP hydrolysis activity"/>
    <property type="evidence" value="ECO:0007669"/>
    <property type="project" value="InterPro"/>
</dbReference>
<evidence type="ECO:0000313" key="21">
    <source>
        <dbReference type="EMBL" id="GBP79171.1"/>
    </source>
</evidence>
<dbReference type="GO" id="GO:0005886">
    <property type="term" value="C:plasma membrane"/>
    <property type="evidence" value="ECO:0007669"/>
    <property type="project" value="TreeGrafter"/>
</dbReference>
<comment type="subcellular location">
    <subcellularLocation>
        <location evidence="3">Endomembrane system</location>
    </subcellularLocation>
    <subcellularLocation>
        <location evidence="4">Golgi apparatus</location>
    </subcellularLocation>
    <subcellularLocation>
        <location evidence="2 19">Membrane</location>
        <topology evidence="2 19">Multi-pass membrane protein</topology>
    </subcellularLocation>
</comment>
<evidence type="ECO:0000256" key="12">
    <source>
        <dbReference type="ARBA" id="ARBA00022989"/>
    </source>
</evidence>
<dbReference type="FunFam" id="3.40.50.1000:FF:000010">
    <property type="entry name" value="Phospholipid-transporting ATPase"/>
    <property type="match status" value="1"/>
</dbReference>
<comment type="cofactor">
    <cofactor evidence="1 18">
        <name>Mg(2+)</name>
        <dbReference type="ChEBI" id="CHEBI:18420"/>
    </cofactor>
</comment>
<gene>
    <name evidence="21" type="primary">Atp8a1</name>
    <name evidence="21" type="ORF">EVAR_53037_1</name>
</gene>
<keyword evidence="14 19" id="KW-0472">Membrane</keyword>
<comment type="catalytic activity">
    <reaction evidence="16">
        <text>a 1,2-diacyl-sn-glycero-3-phospho-L-serine(out) + ATP + H2O = a 1,2-diacyl-sn-glycero-3-phospho-L-serine(in) + ADP + phosphate + H(+)</text>
        <dbReference type="Rhea" id="RHEA:38567"/>
        <dbReference type="ChEBI" id="CHEBI:15377"/>
        <dbReference type="ChEBI" id="CHEBI:15378"/>
        <dbReference type="ChEBI" id="CHEBI:30616"/>
        <dbReference type="ChEBI" id="CHEBI:43474"/>
        <dbReference type="ChEBI" id="CHEBI:57262"/>
        <dbReference type="ChEBI" id="CHEBI:456216"/>
    </reaction>
    <physiologicalReaction direction="left-to-right" evidence="16">
        <dbReference type="Rhea" id="RHEA:38568"/>
    </physiologicalReaction>
</comment>
<feature type="binding site" evidence="17">
    <location>
        <position position="80"/>
    </location>
    <ligand>
        <name>ATP</name>
        <dbReference type="ChEBI" id="CHEBI:30616"/>
    </ligand>
</feature>
<evidence type="ECO:0000256" key="6">
    <source>
        <dbReference type="ARBA" id="ARBA00022692"/>
    </source>
</evidence>
<dbReference type="Pfam" id="PF13246">
    <property type="entry name" value="Cation_ATPase"/>
    <property type="match status" value="1"/>
</dbReference>
<keyword evidence="9 17" id="KW-0067">ATP-binding</keyword>
<dbReference type="InterPro" id="IPR032630">
    <property type="entry name" value="P_typ_ATPase_c"/>
</dbReference>
<feature type="binding site" evidence="17">
    <location>
        <position position="160"/>
    </location>
    <ligand>
        <name>ATP</name>
        <dbReference type="ChEBI" id="CHEBI:30616"/>
    </ligand>
</feature>
<feature type="binding site" evidence="18">
    <location>
        <position position="276"/>
    </location>
    <ligand>
        <name>Mg(2+)</name>
        <dbReference type="ChEBI" id="CHEBI:18420"/>
    </ligand>
</feature>
<feature type="binding site" evidence="17">
    <location>
        <position position="279"/>
    </location>
    <ligand>
        <name>ATP</name>
        <dbReference type="ChEBI" id="CHEBI:30616"/>
    </ligand>
</feature>
<reference evidence="21 22" key="1">
    <citation type="journal article" date="2019" name="Commun. Biol.">
        <title>The bagworm genome reveals a unique fibroin gene that provides high tensile strength.</title>
        <authorList>
            <person name="Kono N."/>
            <person name="Nakamura H."/>
            <person name="Ohtoshi R."/>
            <person name="Tomita M."/>
            <person name="Numata K."/>
            <person name="Arakawa K."/>
        </authorList>
    </citation>
    <scope>NUCLEOTIDE SEQUENCE [LARGE SCALE GENOMIC DNA]</scope>
</reference>
<feature type="transmembrane region" description="Helical" evidence="19">
    <location>
        <begin position="369"/>
        <end position="386"/>
    </location>
</feature>
<name>A0A4C1YRR4_EUMVA</name>
<evidence type="ECO:0000256" key="1">
    <source>
        <dbReference type="ARBA" id="ARBA00001946"/>
    </source>
</evidence>
<feature type="binding site" evidence="17">
    <location>
        <position position="45"/>
    </location>
    <ligand>
        <name>ATP</name>
        <dbReference type="ChEBI" id="CHEBI:30616"/>
    </ligand>
</feature>
<feature type="domain" description="P-type ATPase C-terminal" evidence="20">
    <location>
        <begin position="302"/>
        <end position="397"/>
    </location>
</feature>
<keyword evidence="12 19" id="KW-1133">Transmembrane helix</keyword>
<dbReference type="InterPro" id="IPR006539">
    <property type="entry name" value="P-type_ATPase_IV"/>
</dbReference>
<evidence type="ECO:0000256" key="14">
    <source>
        <dbReference type="ARBA" id="ARBA00023136"/>
    </source>
</evidence>
<dbReference type="STRING" id="151549.A0A4C1YRR4"/>
<dbReference type="NCBIfam" id="TIGR01494">
    <property type="entry name" value="ATPase_P-type"/>
    <property type="match status" value="1"/>
</dbReference>
<dbReference type="InterPro" id="IPR023298">
    <property type="entry name" value="ATPase_P-typ_TM_dom_sf"/>
</dbReference>
<dbReference type="InterPro" id="IPR001757">
    <property type="entry name" value="P_typ_ATPase"/>
</dbReference>
<keyword evidence="6 19" id="KW-0812">Transmembrane</keyword>
<dbReference type="SUPFAM" id="SSF81660">
    <property type="entry name" value="Metal cation-transporting ATPase, ATP-binding domain N"/>
    <property type="match status" value="1"/>
</dbReference>
<evidence type="ECO:0000256" key="3">
    <source>
        <dbReference type="ARBA" id="ARBA00004308"/>
    </source>
</evidence>
<comment type="caution">
    <text evidence="21">The sequence shown here is derived from an EMBL/GenBank/DDBJ whole genome shotgun (WGS) entry which is preliminary data.</text>
</comment>
<feature type="binding site" evidence="17">
    <location>
        <position position="162"/>
    </location>
    <ligand>
        <name>ATP</name>
        <dbReference type="ChEBI" id="CHEBI:30616"/>
    </ligand>
</feature>
<evidence type="ECO:0000256" key="2">
    <source>
        <dbReference type="ARBA" id="ARBA00004141"/>
    </source>
</evidence>
<evidence type="ECO:0000256" key="4">
    <source>
        <dbReference type="ARBA" id="ARBA00004555"/>
    </source>
</evidence>
<dbReference type="SUPFAM" id="SSF81665">
    <property type="entry name" value="Calcium ATPase, transmembrane domain M"/>
    <property type="match status" value="1"/>
</dbReference>
<dbReference type="Proteomes" id="UP000299102">
    <property type="component" value="Unassembled WGS sequence"/>
</dbReference>
<feature type="binding site" evidence="18">
    <location>
        <position position="280"/>
    </location>
    <ligand>
        <name>Mg(2+)</name>
        <dbReference type="ChEBI" id="CHEBI:18420"/>
    </ligand>
</feature>
<dbReference type="EMBL" id="BGZK01001404">
    <property type="protein sequence ID" value="GBP79171.1"/>
    <property type="molecule type" value="Genomic_DNA"/>
</dbReference>
<keyword evidence="8 17" id="KW-0547">Nucleotide-binding</keyword>
<evidence type="ECO:0000256" key="9">
    <source>
        <dbReference type="ARBA" id="ARBA00022840"/>
    </source>
</evidence>
<evidence type="ECO:0000256" key="13">
    <source>
        <dbReference type="ARBA" id="ARBA00023034"/>
    </source>
</evidence>
<dbReference type="OrthoDB" id="377733at2759"/>
<comment type="caution">
    <text evidence="19">Lacks conserved residue(s) required for the propagation of feature annotation.</text>
</comment>
<dbReference type="Pfam" id="PF16212">
    <property type="entry name" value="PhoLip_ATPase_C"/>
    <property type="match status" value="1"/>
</dbReference>
<proteinExistence type="inferred from homology"/>
<keyword evidence="7 18" id="KW-0479">Metal-binding</keyword>
<keyword evidence="11 19" id="KW-1278">Translocase</keyword>
<evidence type="ECO:0000313" key="22">
    <source>
        <dbReference type="Proteomes" id="UP000299102"/>
    </source>
</evidence>
<dbReference type="PANTHER" id="PTHR24092">
    <property type="entry name" value="PROBABLE PHOSPHOLIPID-TRANSPORTING ATPASE"/>
    <property type="match status" value="1"/>
</dbReference>
<dbReference type="InterPro" id="IPR023214">
    <property type="entry name" value="HAD_sf"/>
</dbReference>
<dbReference type="InterPro" id="IPR023299">
    <property type="entry name" value="ATPase_P-typ_cyto_dom_N"/>
</dbReference>
<organism evidence="21 22">
    <name type="scientific">Eumeta variegata</name>
    <name type="common">Bagworm moth</name>
    <name type="synonym">Eumeta japonica</name>
    <dbReference type="NCBI Taxonomy" id="151549"/>
    <lineage>
        <taxon>Eukaryota</taxon>
        <taxon>Metazoa</taxon>
        <taxon>Ecdysozoa</taxon>
        <taxon>Arthropoda</taxon>
        <taxon>Hexapoda</taxon>
        <taxon>Insecta</taxon>
        <taxon>Pterygota</taxon>
        <taxon>Neoptera</taxon>
        <taxon>Endopterygota</taxon>
        <taxon>Lepidoptera</taxon>
        <taxon>Glossata</taxon>
        <taxon>Ditrysia</taxon>
        <taxon>Tineoidea</taxon>
        <taxon>Psychidae</taxon>
        <taxon>Oiketicinae</taxon>
        <taxon>Eumeta</taxon>
    </lineage>
</organism>